<reference evidence="15" key="1">
    <citation type="submission" date="2022-01" db="EMBL/GenBank/DDBJ databases">
        <authorList>
            <person name="King R."/>
        </authorList>
    </citation>
    <scope>NUCLEOTIDE SEQUENCE</scope>
</reference>
<dbReference type="Pfam" id="PF24541">
    <property type="entry name" value="Thioredox_PDIA6_C"/>
    <property type="match status" value="1"/>
</dbReference>
<evidence type="ECO:0000256" key="4">
    <source>
        <dbReference type="ARBA" id="ARBA00012723"/>
    </source>
</evidence>
<dbReference type="EMBL" id="OU896712">
    <property type="protein sequence ID" value="CAH1173804.1"/>
    <property type="molecule type" value="Genomic_DNA"/>
</dbReference>
<comment type="catalytic activity">
    <reaction evidence="1">
        <text>Catalyzes the rearrangement of -S-S- bonds in proteins.</text>
        <dbReference type="EC" id="5.3.4.1"/>
    </reaction>
</comment>
<evidence type="ECO:0000256" key="3">
    <source>
        <dbReference type="ARBA" id="ARBA00006347"/>
    </source>
</evidence>
<dbReference type="FunFam" id="3.40.30.10:FF:000032">
    <property type="entry name" value="Protein disulfide-isomerase A6 homolog"/>
    <property type="match status" value="1"/>
</dbReference>
<dbReference type="Proteomes" id="UP001153737">
    <property type="component" value="Chromosome 6"/>
</dbReference>
<dbReference type="Gene3D" id="3.40.30.10">
    <property type="entry name" value="Glutaredoxin"/>
    <property type="match status" value="3"/>
</dbReference>
<feature type="region of interest" description="Disordered" evidence="12">
    <location>
        <begin position="404"/>
        <end position="425"/>
    </location>
</feature>
<organism evidence="15 16">
    <name type="scientific">Phaedon cochleariae</name>
    <name type="common">Mustard beetle</name>
    <dbReference type="NCBI Taxonomy" id="80249"/>
    <lineage>
        <taxon>Eukaryota</taxon>
        <taxon>Metazoa</taxon>
        <taxon>Ecdysozoa</taxon>
        <taxon>Arthropoda</taxon>
        <taxon>Hexapoda</taxon>
        <taxon>Insecta</taxon>
        <taxon>Pterygota</taxon>
        <taxon>Neoptera</taxon>
        <taxon>Endopterygota</taxon>
        <taxon>Coleoptera</taxon>
        <taxon>Polyphaga</taxon>
        <taxon>Cucujiformia</taxon>
        <taxon>Chrysomeloidea</taxon>
        <taxon>Chrysomelidae</taxon>
        <taxon>Chrysomelinae</taxon>
        <taxon>Chrysomelini</taxon>
        <taxon>Phaedon</taxon>
    </lineage>
</organism>
<evidence type="ECO:0000256" key="10">
    <source>
        <dbReference type="ARBA" id="ARBA00023284"/>
    </source>
</evidence>
<dbReference type="OrthoDB" id="6738932at2759"/>
<dbReference type="InterPro" id="IPR057305">
    <property type="entry name" value="Thioredox_PDIA6_C"/>
</dbReference>
<keyword evidence="8" id="KW-1015">Disulfide bond</keyword>
<feature type="domain" description="Thioredoxin" evidence="14">
    <location>
        <begin position="6"/>
        <end position="138"/>
    </location>
</feature>
<dbReference type="NCBIfam" id="TIGR01126">
    <property type="entry name" value="pdi_dom"/>
    <property type="match status" value="1"/>
</dbReference>
<dbReference type="InterPro" id="IPR013766">
    <property type="entry name" value="Thioredoxin_domain"/>
</dbReference>
<keyword evidence="16" id="KW-1185">Reference proteome</keyword>
<dbReference type="PRINTS" id="PR00421">
    <property type="entry name" value="THIOREDOXIN"/>
</dbReference>
<sequence length="425" mass="47531">MLIISLMFLVTFSTIHHCSALYENNEDVIDLTVDNFQDLVIKSKEMWLVEFYAPWCGHCKNLVPEYVKAAEALRGIAKVGAMHLDLDVQVYRDFGKKYQIQGFPTIKIFGADKNEPEPFEAEKTAKGLAGAVLKAARNKIKAFLEGGSTKPSDVITLTDENFDELVLTTDDTWMVEFYAPWCGHCKNLAPEWTKAATELKGKVKLGAIDATANPEKSEKYGVQGYPTIKYFAAGSKKSPLDYDGGRSSIDIVNWAVEKLAETTPAPNVSQIVDEKSLRAACEDTHLCVLTILPQILDCQSKCRNDYIKLLNAMGEKFKKKKWGWVWSEAGAQPELEKALDIGGYGYPAMVVINYKKLKSTVFKGSFSKEGLQEFFRDLSYGKSPTVAVETQELPRINVIEPWDGEDKKVNSEETDEGDSGWKEEL</sequence>
<dbReference type="AlphaFoldDB" id="A0A9P0DN37"/>
<evidence type="ECO:0000256" key="13">
    <source>
        <dbReference type="SAM" id="SignalP"/>
    </source>
</evidence>
<dbReference type="InterPro" id="IPR017937">
    <property type="entry name" value="Thioredoxin_CS"/>
</dbReference>
<dbReference type="SUPFAM" id="SSF52833">
    <property type="entry name" value="Thioredoxin-like"/>
    <property type="match status" value="3"/>
</dbReference>
<dbReference type="PROSITE" id="PS51352">
    <property type="entry name" value="THIOREDOXIN_2"/>
    <property type="match status" value="2"/>
</dbReference>
<dbReference type="CDD" id="cd02983">
    <property type="entry name" value="P5_C"/>
    <property type="match status" value="1"/>
</dbReference>
<keyword evidence="5 13" id="KW-0732">Signal</keyword>
<accession>A0A9P0DN37</accession>
<feature type="signal peptide" evidence="13">
    <location>
        <begin position="1"/>
        <end position="20"/>
    </location>
</feature>
<keyword evidence="7" id="KW-0256">Endoplasmic reticulum</keyword>
<dbReference type="PANTHER" id="PTHR45815">
    <property type="entry name" value="PROTEIN DISULFIDE-ISOMERASE A6"/>
    <property type="match status" value="1"/>
</dbReference>
<evidence type="ECO:0000256" key="12">
    <source>
        <dbReference type="SAM" id="MobiDB-lite"/>
    </source>
</evidence>
<dbReference type="InterPro" id="IPR036249">
    <property type="entry name" value="Thioredoxin-like_sf"/>
</dbReference>
<proteinExistence type="inferred from homology"/>
<dbReference type="PANTHER" id="PTHR45815:SF3">
    <property type="entry name" value="PROTEIN DISULFIDE-ISOMERASE A6"/>
    <property type="match status" value="1"/>
</dbReference>
<protein>
    <recommendedName>
        <fullName evidence="4">protein disulfide-isomerase</fullName>
        <ecNumber evidence="4">5.3.4.1</ecNumber>
    </recommendedName>
</protein>
<evidence type="ECO:0000256" key="7">
    <source>
        <dbReference type="ARBA" id="ARBA00022824"/>
    </source>
</evidence>
<feature type="domain" description="Thioredoxin" evidence="14">
    <location>
        <begin position="144"/>
        <end position="261"/>
    </location>
</feature>
<dbReference type="PROSITE" id="PS00194">
    <property type="entry name" value="THIOREDOXIN_1"/>
    <property type="match status" value="2"/>
</dbReference>
<evidence type="ECO:0000313" key="16">
    <source>
        <dbReference type="Proteomes" id="UP001153737"/>
    </source>
</evidence>
<evidence type="ECO:0000256" key="1">
    <source>
        <dbReference type="ARBA" id="ARBA00001182"/>
    </source>
</evidence>
<dbReference type="CDD" id="cd03001">
    <property type="entry name" value="PDI_a_P5"/>
    <property type="match status" value="1"/>
</dbReference>
<keyword evidence="10" id="KW-0676">Redox-active center</keyword>
<dbReference type="EC" id="5.3.4.1" evidence="4"/>
<keyword evidence="6" id="KW-0677">Repeat</keyword>
<feature type="chain" id="PRO_5040498883" description="protein disulfide-isomerase" evidence="13">
    <location>
        <begin position="21"/>
        <end position="425"/>
    </location>
</feature>
<evidence type="ECO:0000256" key="2">
    <source>
        <dbReference type="ARBA" id="ARBA00004319"/>
    </source>
</evidence>
<keyword evidence="9" id="KW-0413">Isomerase</keyword>
<name>A0A9P0DN37_PHACE</name>
<dbReference type="GO" id="GO:0015035">
    <property type="term" value="F:protein-disulfide reductase activity"/>
    <property type="evidence" value="ECO:0007669"/>
    <property type="project" value="TreeGrafter"/>
</dbReference>
<evidence type="ECO:0000256" key="6">
    <source>
        <dbReference type="ARBA" id="ARBA00022737"/>
    </source>
</evidence>
<dbReference type="InterPro" id="IPR005788">
    <property type="entry name" value="PDI_thioredoxin-like_dom"/>
</dbReference>
<evidence type="ECO:0000256" key="9">
    <source>
        <dbReference type="ARBA" id="ARBA00023235"/>
    </source>
</evidence>
<evidence type="ECO:0000256" key="8">
    <source>
        <dbReference type="ARBA" id="ARBA00023157"/>
    </source>
</evidence>
<comment type="subcellular location">
    <subcellularLocation>
        <location evidence="2">Endoplasmic reticulum lumen</location>
    </subcellularLocation>
</comment>
<comment type="similarity">
    <text evidence="3 11">Belongs to the protein disulfide isomerase family.</text>
</comment>
<evidence type="ECO:0000256" key="11">
    <source>
        <dbReference type="RuleBase" id="RU004208"/>
    </source>
</evidence>
<evidence type="ECO:0000259" key="14">
    <source>
        <dbReference type="PROSITE" id="PS51352"/>
    </source>
</evidence>
<gene>
    <name evidence="15" type="ORF">PHAECO_LOCUS10304</name>
</gene>
<dbReference type="Pfam" id="PF00085">
    <property type="entry name" value="Thioredoxin"/>
    <property type="match status" value="2"/>
</dbReference>
<reference evidence="15" key="2">
    <citation type="submission" date="2022-10" db="EMBL/GenBank/DDBJ databases">
        <authorList>
            <consortium name="ENA_rothamsted_submissions"/>
            <consortium name="culmorum"/>
            <person name="King R."/>
        </authorList>
    </citation>
    <scope>NUCLEOTIDE SEQUENCE</scope>
</reference>
<dbReference type="GO" id="GO:0003756">
    <property type="term" value="F:protein disulfide isomerase activity"/>
    <property type="evidence" value="ECO:0007669"/>
    <property type="project" value="UniProtKB-EC"/>
</dbReference>
<dbReference type="GO" id="GO:0005788">
    <property type="term" value="C:endoplasmic reticulum lumen"/>
    <property type="evidence" value="ECO:0007669"/>
    <property type="project" value="UniProtKB-SubCell"/>
</dbReference>
<dbReference type="GO" id="GO:0034976">
    <property type="term" value="P:response to endoplasmic reticulum stress"/>
    <property type="evidence" value="ECO:0007669"/>
    <property type="project" value="TreeGrafter"/>
</dbReference>
<evidence type="ECO:0000313" key="15">
    <source>
        <dbReference type="EMBL" id="CAH1173804.1"/>
    </source>
</evidence>
<evidence type="ECO:0000256" key="5">
    <source>
        <dbReference type="ARBA" id="ARBA00022729"/>
    </source>
</evidence>